<proteinExistence type="predicted"/>
<evidence type="ECO:0000313" key="2">
    <source>
        <dbReference type="Proteomes" id="UP000654913"/>
    </source>
</evidence>
<accession>A0A7R7XLI7</accession>
<dbReference type="AlphaFoldDB" id="A0A7R7XLI7"/>
<dbReference type="GeneID" id="64973093"/>
<dbReference type="KEGG" id="apuu:APUU_31313S"/>
<dbReference type="RefSeq" id="XP_041555282.1">
    <property type="nucleotide sequence ID" value="XM_041702503.1"/>
</dbReference>
<dbReference type="OrthoDB" id="4358740at2759"/>
<dbReference type="Proteomes" id="UP000654913">
    <property type="component" value="Chromosome 3"/>
</dbReference>
<sequence>MHFLQRGTSTAKVSRITALPTQILYILPKGLANCESSSLHFWSYEYRRPNVDAKAAASPVIASRSSYWEQSWSSSGQLLPTAVDILKCNHLLEGTYDRQPELKLLAKQKWETRVFLVFDISSSSYDPSQGHLPEQNKLPVAIFPLGDKVQAYTANPSAQNKVNRDVARAHNDNGINSLPPFATDYTCGSPFYPSPRDPSLFV</sequence>
<dbReference type="EMBL" id="AP024445">
    <property type="protein sequence ID" value="BCS23088.1"/>
    <property type="molecule type" value="Genomic_DNA"/>
</dbReference>
<reference evidence="1" key="1">
    <citation type="submission" date="2021-01" db="EMBL/GenBank/DDBJ databases">
        <authorList>
            <consortium name="Aspergillus puulaauensis MK2 genome sequencing consortium"/>
            <person name="Kazuki M."/>
            <person name="Futagami T."/>
        </authorList>
    </citation>
    <scope>NUCLEOTIDE SEQUENCE</scope>
    <source>
        <strain evidence="1">MK2</strain>
    </source>
</reference>
<organism evidence="1 2">
    <name type="scientific">Aspergillus puulaauensis</name>
    <dbReference type="NCBI Taxonomy" id="1220207"/>
    <lineage>
        <taxon>Eukaryota</taxon>
        <taxon>Fungi</taxon>
        <taxon>Dikarya</taxon>
        <taxon>Ascomycota</taxon>
        <taxon>Pezizomycotina</taxon>
        <taxon>Eurotiomycetes</taxon>
        <taxon>Eurotiomycetidae</taxon>
        <taxon>Eurotiales</taxon>
        <taxon>Aspergillaceae</taxon>
        <taxon>Aspergillus</taxon>
    </lineage>
</organism>
<keyword evidence="2" id="KW-1185">Reference proteome</keyword>
<gene>
    <name evidence="1" type="ORF">APUU_31313S</name>
</gene>
<protein>
    <submittedName>
        <fullName evidence="1">Uncharacterized protein</fullName>
    </submittedName>
</protein>
<name>A0A7R7XLI7_9EURO</name>
<evidence type="ECO:0000313" key="1">
    <source>
        <dbReference type="EMBL" id="BCS23088.1"/>
    </source>
</evidence>
<reference evidence="1" key="2">
    <citation type="submission" date="2021-02" db="EMBL/GenBank/DDBJ databases">
        <title>Aspergillus puulaauensis MK2 genome sequence.</title>
        <authorList>
            <person name="Futagami T."/>
            <person name="Mori K."/>
            <person name="Kadooka C."/>
            <person name="Tanaka T."/>
        </authorList>
    </citation>
    <scope>NUCLEOTIDE SEQUENCE</scope>
    <source>
        <strain evidence="1">MK2</strain>
    </source>
</reference>